<proteinExistence type="predicted"/>
<organism evidence="2 3">
    <name type="scientific">Fasciolopsis buskii</name>
    <dbReference type="NCBI Taxonomy" id="27845"/>
    <lineage>
        <taxon>Eukaryota</taxon>
        <taxon>Metazoa</taxon>
        <taxon>Spiralia</taxon>
        <taxon>Lophotrochozoa</taxon>
        <taxon>Platyhelminthes</taxon>
        <taxon>Trematoda</taxon>
        <taxon>Digenea</taxon>
        <taxon>Plagiorchiida</taxon>
        <taxon>Echinostomata</taxon>
        <taxon>Echinostomatoidea</taxon>
        <taxon>Fasciolidae</taxon>
        <taxon>Fasciolopsis</taxon>
    </lineage>
</organism>
<sequence length="315" mass="35968">MNPSSLRRVSGHKLLPGPNFNDPIPNGFFFTVMADPQLGLLERYIEKRPEPYRWDRDLHCVDRAIAVINQLRPKPSFVIGCGDLVDGQPGHKYREYQTCDLLGSFSLLDRSITLMTLPGNHDVGDSPSPSDLTDYRGTWGDDYYSFEAHGIDFLVLNSQLLWNSSNCKNEWIKFNEWFQSEVARLKSSTNKIRIAFQHIPFFIDRPDEEDDYFNIPTKHRNSYLSALYDAGVRYVFTGHLHRNVCTTWIPPNSELPDPEPLHLIASSSVSVQLGTDQPGIRLVYVSTESGVRHVYYSLDQLEAMLDKGEQPKIST</sequence>
<dbReference type="GO" id="GO:0016787">
    <property type="term" value="F:hydrolase activity"/>
    <property type="evidence" value="ECO:0007669"/>
    <property type="project" value="InterPro"/>
</dbReference>
<dbReference type="EMBL" id="LUCM01011543">
    <property type="protein sequence ID" value="KAA0183836.1"/>
    <property type="molecule type" value="Genomic_DNA"/>
</dbReference>
<reference evidence="2" key="1">
    <citation type="submission" date="2019-05" db="EMBL/GenBank/DDBJ databases">
        <title>Annotation for the trematode Fasciolopsis buski.</title>
        <authorList>
            <person name="Choi Y.-J."/>
        </authorList>
    </citation>
    <scope>NUCLEOTIDE SEQUENCE</scope>
    <source>
        <strain evidence="2">HT</strain>
        <tissue evidence="2">Whole worm</tissue>
    </source>
</reference>
<dbReference type="OrthoDB" id="45007at2759"/>
<name>A0A8E0VCK0_9TREM</name>
<dbReference type="PANTHER" id="PTHR43143">
    <property type="entry name" value="METALLOPHOSPHOESTERASE, CALCINEURIN SUPERFAMILY"/>
    <property type="match status" value="1"/>
</dbReference>
<protein>
    <submittedName>
        <fullName evidence="2">Calcineurin phosphoesterase domain-containing protein 1</fullName>
    </submittedName>
</protein>
<dbReference type="Proteomes" id="UP000728185">
    <property type="component" value="Unassembled WGS sequence"/>
</dbReference>
<feature type="domain" description="Calcineurin-like phosphoesterase" evidence="1">
    <location>
        <begin position="57"/>
        <end position="242"/>
    </location>
</feature>
<comment type="caution">
    <text evidence="2">The sequence shown here is derived from an EMBL/GenBank/DDBJ whole genome shotgun (WGS) entry which is preliminary data.</text>
</comment>
<dbReference type="InterPro" id="IPR029052">
    <property type="entry name" value="Metallo-depent_PP-like"/>
</dbReference>
<evidence type="ECO:0000259" key="1">
    <source>
        <dbReference type="Pfam" id="PF00149"/>
    </source>
</evidence>
<dbReference type="Gene3D" id="3.60.21.10">
    <property type="match status" value="1"/>
</dbReference>
<evidence type="ECO:0000313" key="2">
    <source>
        <dbReference type="EMBL" id="KAA0183836.1"/>
    </source>
</evidence>
<dbReference type="AlphaFoldDB" id="A0A8E0VCK0"/>
<dbReference type="InterPro" id="IPR004843">
    <property type="entry name" value="Calcineurin-like_PHP"/>
</dbReference>
<dbReference type="PANTHER" id="PTHR43143:SF1">
    <property type="entry name" value="SERINE_THREONINE-PROTEIN PHOSPHATASE CPPED1"/>
    <property type="match status" value="1"/>
</dbReference>
<dbReference type="SUPFAM" id="SSF56300">
    <property type="entry name" value="Metallo-dependent phosphatases"/>
    <property type="match status" value="1"/>
</dbReference>
<evidence type="ECO:0000313" key="3">
    <source>
        <dbReference type="Proteomes" id="UP000728185"/>
    </source>
</evidence>
<accession>A0A8E0VCK0</accession>
<dbReference type="Pfam" id="PF00149">
    <property type="entry name" value="Metallophos"/>
    <property type="match status" value="1"/>
</dbReference>
<keyword evidence="3" id="KW-1185">Reference proteome</keyword>
<gene>
    <name evidence="2" type="ORF">FBUS_01177</name>
</gene>
<dbReference type="InterPro" id="IPR051918">
    <property type="entry name" value="STPP_CPPED1"/>
</dbReference>